<dbReference type="AlphaFoldDB" id="A0A0D0ALM0"/>
<dbReference type="HOGENOM" id="CLU_142394_1_0_1"/>
<accession>A0A0D0ALM0</accession>
<name>A0A0D0ALM0_9AGAR</name>
<gene>
    <name evidence="1" type="ORF">GYMLUDRAFT_181902</name>
</gene>
<sequence length="63" mass="7177">FVWEHFQNLNCVVQCMKHACRTFSRTKASLCCIEIVVVGQKCTYEGQVPDDKIAEVVLTWPAC</sequence>
<dbReference type="EMBL" id="KN834873">
    <property type="protein sequence ID" value="KIK51095.1"/>
    <property type="molecule type" value="Genomic_DNA"/>
</dbReference>
<feature type="non-terminal residue" evidence="1">
    <location>
        <position position="1"/>
    </location>
</feature>
<keyword evidence="2" id="KW-1185">Reference proteome</keyword>
<organism evidence="1 2">
    <name type="scientific">Collybiopsis luxurians FD-317 M1</name>
    <dbReference type="NCBI Taxonomy" id="944289"/>
    <lineage>
        <taxon>Eukaryota</taxon>
        <taxon>Fungi</taxon>
        <taxon>Dikarya</taxon>
        <taxon>Basidiomycota</taxon>
        <taxon>Agaricomycotina</taxon>
        <taxon>Agaricomycetes</taxon>
        <taxon>Agaricomycetidae</taxon>
        <taxon>Agaricales</taxon>
        <taxon>Marasmiineae</taxon>
        <taxon>Omphalotaceae</taxon>
        <taxon>Collybiopsis</taxon>
        <taxon>Collybiopsis luxurians</taxon>
    </lineage>
</organism>
<evidence type="ECO:0000313" key="1">
    <source>
        <dbReference type="EMBL" id="KIK51095.1"/>
    </source>
</evidence>
<proteinExistence type="predicted"/>
<evidence type="ECO:0000313" key="2">
    <source>
        <dbReference type="Proteomes" id="UP000053593"/>
    </source>
</evidence>
<reference evidence="1 2" key="1">
    <citation type="submission" date="2014-04" db="EMBL/GenBank/DDBJ databases">
        <title>Evolutionary Origins and Diversification of the Mycorrhizal Mutualists.</title>
        <authorList>
            <consortium name="DOE Joint Genome Institute"/>
            <consortium name="Mycorrhizal Genomics Consortium"/>
            <person name="Kohler A."/>
            <person name="Kuo A."/>
            <person name="Nagy L.G."/>
            <person name="Floudas D."/>
            <person name="Copeland A."/>
            <person name="Barry K.W."/>
            <person name="Cichocki N."/>
            <person name="Veneault-Fourrey C."/>
            <person name="LaButti K."/>
            <person name="Lindquist E.A."/>
            <person name="Lipzen A."/>
            <person name="Lundell T."/>
            <person name="Morin E."/>
            <person name="Murat C."/>
            <person name="Riley R."/>
            <person name="Ohm R."/>
            <person name="Sun H."/>
            <person name="Tunlid A."/>
            <person name="Henrissat B."/>
            <person name="Grigoriev I.V."/>
            <person name="Hibbett D.S."/>
            <person name="Martin F."/>
        </authorList>
    </citation>
    <scope>NUCLEOTIDE SEQUENCE [LARGE SCALE GENOMIC DNA]</scope>
    <source>
        <strain evidence="1 2">FD-317 M1</strain>
    </source>
</reference>
<dbReference type="OrthoDB" id="3186349at2759"/>
<protein>
    <submittedName>
        <fullName evidence="1">Uncharacterized protein</fullName>
    </submittedName>
</protein>
<dbReference type="Proteomes" id="UP000053593">
    <property type="component" value="Unassembled WGS sequence"/>
</dbReference>